<accession>A0A1D3USA9</accession>
<dbReference type="OMA" id="DEWSREF"/>
<feature type="domain" description="SusD-like N-terminal" evidence="8">
    <location>
        <begin position="109"/>
        <end position="233"/>
    </location>
</feature>
<keyword evidence="4" id="KW-0472">Membrane</keyword>
<dbReference type="Pfam" id="PF07980">
    <property type="entry name" value="SusD_RagB"/>
    <property type="match status" value="1"/>
</dbReference>
<evidence type="ECO:0000256" key="3">
    <source>
        <dbReference type="ARBA" id="ARBA00022729"/>
    </source>
</evidence>
<dbReference type="GeneID" id="34759310"/>
<dbReference type="EMBL" id="FMMM01000067">
    <property type="protein sequence ID" value="SCQ23099.1"/>
    <property type="molecule type" value="Genomic_DNA"/>
</dbReference>
<evidence type="ECO:0000313" key="11">
    <source>
        <dbReference type="Proteomes" id="UP000182057"/>
    </source>
</evidence>
<dbReference type="Proteomes" id="UP000182057">
    <property type="component" value="Unassembled WGS sequence"/>
</dbReference>
<protein>
    <submittedName>
        <fullName evidence="9">RagB/SusD family nutrient uptake outer membrane protein</fullName>
    </submittedName>
    <submittedName>
        <fullName evidence="10">Starch-binding protein SusD</fullName>
    </submittedName>
</protein>
<dbReference type="OrthoDB" id="5694214at2"/>
<evidence type="ECO:0000256" key="1">
    <source>
        <dbReference type="ARBA" id="ARBA00004442"/>
    </source>
</evidence>
<evidence type="ECO:0000256" key="6">
    <source>
        <dbReference type="SAM" id="SignalP"/>
    </source>
</evidence>
<dbReference type="AlphaFoldDB" id="A0A1D3USA9"/>
<evidence type="ECO:0000259" key="7">
    <source>
        <dbReference type="Pfam" id="PF07980"/>
    </source>
</evidence>
<evidence type="ECO:0000313" key="9">
    <source>
        <dbReference type="EMBL" id="PDP44307.1"/>
    </source>
</evidence>
<gene>
    <name evidence="10" type="primary">susD_1</name>
    <name evidence="9" type="ORF">CLI86_04490</name>
    <name evidence="10" type="ORF">TFUB20_01949</name>
</gene>
<dbReference type="Gene3D" id="1.25.40.10">
    <property type="entry name" value="Tetratricopeptide repeat domain"/>
    <property type="match status" value="1"/>
</dbReference>
<keyword evidence="3 6" id="KW-0732">Signal</keyword>
<dbReference type="Gene3D" id="1.25.40.390">
    <property type="match status" value="1"/>
</dbReference>
<organism evidence="10 11">
    <name type="scientific">Tannerella forsythia</name>
    <name type="common">Bacteroides forsythus</name>
    <dbReference type="NCBI Taxonomy" id="28112"/>
    <lineage>
        <taxon>Bacteria</taxon>
        <taxon>Pseudomonadati</taxon>
        <taxon>Bacteroidota</taxon>
        <taxon>Bacteroidia</taxon>
        <taxon>Bacteroidales</taxon>
        <taxon>Tannerellaceae</taxon>
        <taxon>Tannerella</taxon>
    </lineage>
</organism>
<dbReference type="Proteomes" id="UP000219259">
    <property type="component" value="Unassembled WGS sequence"/>
</dbReference>
<evidence type="ECO:0000313" key="10">
    <source>
        <dbReference type="EMBL" id="SCQ23099.1"/>
    </source>
</evidence>
<evidence type="ECO:0000256" key="5">
    <source>
        <dbReference type="ARBA" id="ARBA00023237"/>
    </source>
</evidence>
<comment type="subcellular location">
    <subcellularLocation>
        <location evidence="1">Cell outer membrane</location>
    </subcellularLocation>
</comment>
<feature type="chain" id="PRO_5014267203" evidence="6">
    <location>
        <begin position="24"/>
        <end position="527"/>
    </location>
</feature>
<comment type="similarity">
    <text evidence="2">Belongs to the SusD family.</text>
</comment>
<evidence type="ECO:0000256" key="4">
    <source>
        <dbReference type="ARBA" id="ARBA00023136"/>
    </source>
</evidence>
<dbReference type="InterPro" id="IPR033985">
    <property type="entry name" value="SusD-like_N"/>
</dbReference>
<proteinExistence type="inferred from homology"/>
<dbReference type="RefSeq" id="WP_014225566.1">
    <property type="nucleotide sequence ID" value="NZ_CAJPTF010000012.1"/>
</dbReference>
<dbReference type="PROSITE" id="PS51257">
    <property type="entry name" value="PROKAR_LIPOPROTEIN"/>
    <property type="match status" value="1"/>
</dbReference>
<dbReference type="GO" id="GO:0009279">
    <property type="term" value="C:cell outer membrane"/>
    <property type="evidence" value="ECO:0007669"/>
    <property type="project" value="UniProtKB-SubCell"/>
</dbReference>
<evidence type="ECO:0000313" key="12">
    <source>
        <dbReference type="Proteomes" id="UP000219259"/>
    </source>
</evidence>
<name>A0A1D3USA9_TANFO</name>
<dbReference type="Gene3D" id="1.10.3780.10">
    <property type="entry name" value="SusD-like"/>
    <property type="match status" value="1"/>
</dbReference>
<dbReference type="SUPFAM" id="SSF48452">
    <property type="entry name" value="TPR-like"/>
    <property type="match status" value="1"/>
</dbReference>
<feature type="domain" description="RagB/SusD" evidence="7">
    <location>
        <begin position="374"/>
        <end position="527"/>
    </location>
</feature>
<keyword evidence="5" id="KW-0998">Cell outer membrane</keyword>
<dbReference type="InterPro" id="IPR011990">
    <property type="entry name" value="TPR-like_helical_dom_sf"/>
</dbReference>
<dbReference type="EMBL" id="NSLJ01000008">
    <property type="protein sequence ID" value="PDP44307.1"/>
    <property type="molecule type" value="Genomic_DNA"/>
</dbReference>
<evidence type="ECO:0000259" key="8">
    <source>
        <dbReference type="Pfam" id="PF14322"/>
    </source>
</evidence>
<dbReference type="InterPro" id="IPR012944">
    <property type="entry name" value="SusD_RagB_dom"/>
</dbReference>
<sequence length="527" mass="58655" precursor="true">MKRNTIKSWIITAALSFSMSGMVSCVGDLDVTPIDPSVTMEFDRNKVFTKIYATMGLTGIEGPAGTGTGDVDGLDEGTSDFFRLIWNMNELSTDEAHCCWGDGGIPELNYNAWGASHEYVTGLYYRLYFNVTLCNFFLEQTDGKSDGESVVQRAEARFMRALNYCYLIDMFGKVPFVTKVSTENPSQVERAELFRFIEKELLEASEAMKDPQTNAYGRADKAAAWLLLARLYLNAEVYTGTAQWAKAAEYARKVMNTSYSLSPVYKHLFMADNNGSAVNRANTEIILPILQDGAATRNYGGSLFLIASTHKTKDMPAYGTTEGWAGNRCRPQLVKKFFPAGDAPNAETDQIIKAAKDDRALFFGKDRTLSVDDASKFENGFSFVKFSNLRADGASTNDSKHTDTDVPLMRLAEAYLTFAEATVRQNGGAAAEATEAINTLRKRANAKTETSYTLDHILDEWSREFAFEGRRRSDLIRFGKFGGNTNYVWQWKGGVKDGTSFGKHLNLYPIPENDLNVNNNLVQHPGY</sequence>
<reference evidence="10 11" key="1">
    <citation type="submission" date="2016-09" db="EMBL/GenBank/DDBJ databases">
        <authorList>
            <person name="Capua I."/>
            <person name="De Benedictis P."/>
            <person name="Joannis T."/>
            <person name="Lombin L.H."/>
            <person name="Cattoli G."/>
        </authorList>
    </citation>
    <scope>NUCLEOTIDE SEQUENCE [LARGE SCALE GENOMIC DNA]</scope>
    <source>
        <strain evidence="10 11">UB20</strain>
    </source>
</reference>
<evidence type="ECO:0000256" key="2">
    <source>
        <dbReference type="ARBA" id="ARBA00006275"/>
    </source>
</evidence>
<dbReference type="Pfam" id="PF14322">
    <property type="entry name" value="SusD-like_3"/>
    <property type="match status" value="1"/>
</dbReference>
<reference evidence="9 12" key="2">
    <citation type="submission" date="2017-09" db="EMBL/GenBank/DDBJ databases">
        <title>Phase variable restriction modification systems are present in the genome sequences of periodontal pathogens Prevotella intermedia, Tannerella forsythia and Porphyromonas gingivalis.</title>
        <authorList>
            <person name="Haigh R.D."/>
            <person name="Crawford L."/>
            <person name="Ralph J."/>
            <person name="Wanford J."/>
            <person name="Vartoukian S.R."/>
            <person name="Hijazib K."/>
            <person name="Wade W."/>
            <person name="Oggioni M.R."/>
        </authorList>
    </citation>
    <scope>NUCLEOTIDE SEQUENCE [LARGE SCALE GENOMIC DNA]</scope>
    <source>
        <strain evidence="9 12">WW11663</strain>
    </source>
</reference>
<feature type="signal peptide" evidence="6">
    <location>
        <begin position="1"/>
        <end position="23"/>
    </location>
</feature>